<dbReference type="RefSeq" id="XP_027255462.1">
    <property type="nucleotide sequence ID" value="XM_027399661.2"/>
</dbReference>
<keyword evidence="10" id="KW-1185">Reference proteome</keyword>
<dbReference type="AlphaFoldDB" id="A0A9J7JE56"/>
<evidence type="ECO:0000256" key="3">
    <source>
        <dbReference type="ARBA" id="ARBA00022692"/>
    </source>
</evidence>
<evidence type="ECO:0000256" key="8">
    <source>
        <dbReference type="SAM" id="Phobius"/>
    </source>
</evidence>
<proteinExistence type="inferred from homology"/>
<dbReference type="GeneID" id="100762369"/>
<keyword evidence="5 8" id="KW-0472">Membrane</keyword>
<dbReference type="Proteomes" id="UP001108280">
    <property type="component" value="Chromosome 2"/>
</dbReference>
<evidence type="ECO:0000256" key="5">
    <source>
        <dbReference type="ARBA" id="ARBA00023136"/>
    </source>
</evidence>
<feature type="transmembrane region" description="Helical" evidence="8">
    <location>
        <begin position="370"/>
        <end position="392"/>
    </location>
</feature>
<evidence type="ECO:0000256" key="6">
    <source>
        <dbReference type="ARBA" id="ARBA00070904"/>
    </source>
</evidence>
<comment type="subcellular location">
    <subcellularLocation>
        <location evidence="1">Membrane</location>
        <topology evidence="1">Multi-pass membrane protein</topology>
    </subcellularLocation>
</comment>
<name>A0A9J7JE56_CRIGR</name>
<dbReference type="OrthoDB" id="534912at2759"/>
<feature type="transmembrane region" description="Helical" evidence="8">
    <location>
        <begin position="167"/>
        <end position="186"/>
    </location>
</feature>
<reference evidence="10" key="2">
    <citation type="journal article" date="2020" name="Biotechnol. Bioeng.">
        <title>Chromosome-scale scaffolds for the Chinese hamster reference genome assembly to facilitate the study of the CHO epigenome.</title>
        <authorList>
            <person name="Hilliard W."/>
            <person name="MacDonald M."/>
            <person name="Lee K.H."/>
        </authorList>
    </citation>
    <scope>NUCLEOTIDE SEQUENCE [LARGE SCALE GENOMIC DNA]</scope>
    <source>
        <strain evidence="10">17A/GY</strain>
    </source>
</reference>
<evidence type="ECO:0000313" key="10">
    <source>
        <dbReference type="Proteomes" id="UP001108280"/>
    </source>
</evidence>
<dbReference type="FunFam" id="1.10.3430.10:FF:000009">
    <property type="entry name" value="Blood group Rh(D) polypeptide"/>
    <property type="match status" value="1"/>
</dbReference>
<protein>
    <recommendedName>
        <fullName evidence="6">Blood group Rh(D) polypeptide</fullName>
    </recommendedName>
    <alternativeName>
        <fullName evidence="7">Erythrocyte membrane glycoprotein Rh30</fullName>
    </alternativeName>
</protein>
<dbReference type="Pfam" id="PF00909">
    <property type="entry name" value="Ammonium_transp"/>
    <property type="match status" value="1"/>
</dbReference>
<evidence type="ECO:0000256" key="2">
    <source>
        <dbReference type="ARBA" id="ARBA00011036"/>
    </source>
</evidence>
<organism evidence="10 11">
    <name type="scientific">Cricetulus griseus</name>
    <name type="common">Chinese hamster</name>
    <name type="synonym">Cricetulus barabensis griseus</name>
    <dbReference type="NCBI Taxonomy" id="10029"/>
    <lineage>
        <taxon>Eukaryota</taxon>
        <taxon>Metazoa</taxon>
        <taxon>Chordata</taxon>
        <taxon>Craniata</taxon>
        <taxon>Vertebrata</taxon>
        <taxon>Euteleostomi</taxon>
        <taxon>Mammalia</taxon>
        <taxon>Eutheria</taxon>
        <taxon>Euarchontoglires</taxon>
        <taxon>Glires</taxon>
        <taxon>Rodentia</taxon>
        <taxon>Myomorpha</taxon>
        <taxon>Muroidea</taxon>
        <taxon>Cricetidae</taxon>
        <taxon>Cricetinae</taxon>
        <taxon>Cricetulus</taxon>
    </lineage>
</organism>
<comment type="similarity">
    <text evidence="2">Belongs to the ammonium transporter (TC 2.A.49) family. Rh subfamily.</text>
</comment>
<feature type="transmembrane region" description="Helical" evidence="8">
    <location>
        <begin position="274"/>
        <end position="293"/>
    </location>
</feature>
<dbReference type="GO" id="GO:0005886">
    <property type="term" value="C:plasma membrane"/>
    <property type="evidence" value="ECO:0007669"/>
    <property type="project" value="InterPro"/>
</dbReference>
<accession>A0A9J7JE56</accession>
<reference evidence="11" key="3">
    <citation type="submission" date="2025-08" db="UniProtKB">
        <authorList>
            <consortium name="RefSeq"/>
        </authorList>
    </citation>
    <scope>IDENTIFICATION</scope>
    <source>
        <strain evidence="11">17A/GY</strain>
        <tissue evidence="11">Liver</tissue>
    </source>
</reference>
<feature type="transmembrane region" description="Helical" evidence="8">
    <location>
        <begin position="244"/>
        <end position="262"/>
    </location>
</feature>
<evidence type="ECO:0000259" key="9">
    <source>
        <dbReference type="Pfam" id="PF00909"/>
    </source>
</evidence>
<dbReference type="PRINTS" id="PR00342">
    <property type="entry name" value="RHESUSRHD"/>
</dbReference>
<dbReference type="SUPFAM" id="SSF111352">
    <property type="entry name" value="Ammonium transporter"/>
    <property type="match status" value="1"/>
</dbReference>
<evidence type="ECO:0000256" key="7">
    <source>
        <dbReference type="ARBA" id="ARBA00082260"/>
    </source>
</evidence>
<reference evidence="10" key="1">
    <citation type="journal article" date="2018" name="Biotechnol. Bioeng.">
        <title>A reference genome of the Chinese hamster based on a hybrid assembly strategy.</title>
        <authorList>
            <person name="Rupp O."/>
            <person name="MacDonald M.L."/>
            <person name="Li S."/>
            <person name="Dhiman H."/>
            <person name="Polson S."/>
            <person name="Griep S."/>
            <person name="Heffner K."/>
            <person name="Hernandez I."/>
            <person name="Brinkrolf K."/>
            <person name="Jadhav V."/>
            <person name="Samoudi M."/>
            <person name="Hao H."/>
            <person name="Kingham B."/>
            <person name="Goesmann A."/>
            <person name="Betenbaugh M.J."/>
            <person name="Lewis N.E."/>
            <person name="Borth N."/>
            <person name="Lee K.H."/>
        </authorList>
    </citation>
    <scope>NUCLEOTIDE SEQUENCE [LARGE SCALE GENOMIC DNA]</scope>
    <source>
        <strain evidence="10">17A/GY</strain>
    </source>
</reference>
<feature type="domain" description="Ammonium transporter AmtB-like" evidence="9">
    <location>
        <begin position="18"/>
        <end position="391"/>
    </location>
</feature>
<feature type="transmembrane region" description="Helical" evidence="8">
    <location>
        <begin position="206"/>
        <end position="224"/>
    </location>
</feature>
<feature type="transmembrane region" description="Helical" evidence="8">
    <location>
        <begin position="12"/>
        <end position="32"/>
    </location>
</feature>
<dbReference type="InterPro" id="IPR029020">
    <property type="entry name" value="Ammonium/urea_transptr"/>
</dbReference>
<gene>
    <name evidence="11" type="primary">LOC100762369</name>
</gene>
<dbReference type="InterPro" id="IPR024041">
    <property type="entry name" value="NH4_transpt_AmtB-like_dom"/>
</dbReference>
<dbReference type="InterPro" id="IPR002229">
    <property type="entry name" value="RhesusRHD"/>
</dbReference>
<evidence type="ECO:0000313" key="11">
    <source>
        <dbReference type="RefSeq" id="XP_027255462.1"/>
    </source>
</evidence>
<dbReference type="PANTHER" id="PTHR11730:SF43">
    <property type="entry name" value="BLOOD GROUP RH(CE) POLYPEPTIDE-RELATED"/>
    <property type="match status" value="1"/>
</dbReference>
<evidence type="ECO:0000256" key="4">
    <source>
        <dbReference type="ARBA" id="ARBA00022989"/>
    </source>
</evidence>
<feature type="transmembrane region" description="Helical" evidence="8">
    <location>
        <begin position="76"/>
        <end position="93"/>
    </location>
</feature>
<evidence type="ECO:0000256" key="1">
    <source>
        <dbReference type="ARBA" id="ARBA00004141"/>
    </source>
</evidence>
<dbReference type="GO" id="GO:0097272">
    <property type="term" value="P:ammonium homeostasis"/>
    <property type="evidence" value="ECO:0007669"/>
    <property type="project" value="TreeGrafter"/>
</dbReference>
<dbReference type="Gene3D" id="1.10.3430.10">
    <property type="entry name" value="Ammonium transporter AmtB like domains"/>
    <property type="match status" value="1"/>
</dbReference>
<dbReference type="KEGG" id="cge:100762369"/>
<keyword evidence="4 8" id="KW-1133">Transmembrane helix</keyword>
<feature type="transmembrane region" description="Helical" evidence="8">
    <location>
        <begin position="44"/>
        <end position="64"/>
    </location>
</feature>
<keyword evidence="3 8" id="KW-0812">Transmembrane</keyword>
<sequence length="419" mass="45973">MASKYPRSLRCCLPLCAFILQVAFILLFWFFISYDTPQMQQKFTVTYQVIQDLTLMAALGFGFLSSSFRRHSWSSVAFNLFMLALGVQGSILLDHFQNQLFKEDVAINLLSIQKGTMSTVPVLISAVAVLGKANLVQLAVMVLMEASAFGVTKFVKKKYFHVEDHIITMYGHVFGAYFGLLVAWCLSRSLPRGPGEEAQTEKVQMATSSSLFAMLGTLLLWIFWPSFNSALVKEPNDKKKAVLNTYYALAVSTVTATSMSSLSHPQGKINMVHLHNAVLAGGVAVGTPCFLITSPWVAMVLGLTAGLISIGGAKCLPVCLNHILQIQNPGGIHYTFGLPGLLGALTYILMHGKNKNSIFNLTNQMINDFGALSFVLAMGMASGLLTGWLLTAKVWRAPHTSKYFDDQAFWEFPHLAAGF</sequence>
<dbReference type="PANTHER" id="PTHR11730">
    <property type="entry name" value="AMMONIUM TRANSPORTER"/>
    <property type="match status" value="1"/>
</dbReference>
<feature type="transmembrane region" description="Helical" evidence="8">
    <location>
        <begin position="332"/>
        <end position="350"/>
    </location>
</feature>
<dbReference type="GO" id="GO:0008519">
    <property type="term" value="F:ammonium channel activity"/>
    <property type="evidence" value="ECO:0007669"/>
    <property type="project" value="InterPro"/>
</dbReference>